<dbReference type="PANTHER" id="PTHR32282">
    <property type="entry name" value="BINDING PROTEIN TRANSPEPTIDASE, PUTATIVE-RELATED"/>
    <property type="match status" value="1"/>
</dbReference>
<accession>A0ABZ1AXW3</accession>
<dbReference type="InterPro" id="IPR050396">
    <property type="entry name" value="Glycosyltr_51/Transpeptidase"/>
</dbReference>
<keyword evidence="1" id="KW-0808">Transferase</keyword>
<evidence type="ECO:0000313" key="5">
    <source>
        <dbReference type="Proteomes" id="UP001324287"/>
    </source>
</evidence>
<proteinExistence type="predicted"/>
<feature type="compositionally biased region" description="Polar residues" evidence="2">
    <location>
        <begin position="234"/>
        <end position="248"/>
    </location>
</feature>
<dbReference type="InterPro" id="IPR023346">
    <property type="entry name" value="Lysozyme-like_dom_sf"/>
</dbReference>
<evidence type="ECO:0000259" key="3">
    <source>
        <dbReference type="Pfam" id="PF00912"/>
    </source>
</evidence>
<dbReference type="InterPro" id="IPR001264">
    <property type="entry name" value="Glyco_trans_51"/>
</dbReference>
<protein>
    <submittedName>
        <fullName evidence="4">Biosynthetic peptidoglycan transglycosylase</fullName>
    </submittedName>
</protein>
<feature type="domain" description="Glycosyl transferase family 51" evidence="3">
    <location>
        <begin position="55"/>
        <end position="227"/>
    </location>
</feature>
<evidence type="ECO:0000256" key="1">
    <source>
        <dbReference type="ARBA" id="ARBA00022679"/>
    </source>
</evidence>
<organism evidence="4 5">
    <name type="scientific">Blastococcus brunescens</name>
    <dbReference type="NCBI Taxonomy" id="1564165"/>
    <lineage>
        <taxon>Bacteria</taxon>
        <taxon>Bacillati</taxon>
        <taxon>Actinomycetota</taxon>
        <taxon>Actinomycetes</taxon>
        <taxon>Geodermatophilales</taxon>
        <taxon>Geodermatophilaceae</taxon>
        <taxon>Blastococcus</taxon>
    </lineage>
</organism>
<evidence type="ECO:0000313" key="4">
    <source>
        <dbReference type="EMBL" id="WRL63299.1"/>
    </source>
</evidence>
<dbReference type="Gene3D" id="1.10.3810.10">
    <property type="entry name" value="Biosynthetic peptidoglycan transglycosylase-like"/>
    <property type="match status" value="1"/>
</dbReference>
<dbReference type="PANTHER" id="PTHR32282:SF33">
    <property type="entry name" value="PEPTIDOGLYCAN GLYCOSYLTRANSFERASE"/>
    <property type="match status" value="1"/>
</dbReference>
<feature type="compositionally biased region" description="Low complexity" evidence="2">
    <location>
        <begin position="249"/>
        <end position="259"/>
    </location>
</feature>
<dbReference type="Proteomes" id="UP001324287">
    <property type="component" value="Chromosome"/>
</dbReference>
<dbReference type="EMBL" id="CP141261">
    <property type="protein sequence ID" value="WRL63299.1"/>
    <property type="molecule type" value="Genomic_DNA"/>
</dbReference>
<sequence>MAVPLAGALVAALLLPWFLGPGLVVRSNADLLAPLPLELGESTPAGMSTVFAADGSPITHFYRHNRTPVPAEAIAEVMKRALVDIEDSRFYEHRGLDVEGTTRALMRNLMAGSVMEGGSTITQQLVKQTLLQTAGTAEERLAATEESIGRKLREARLALALERRYSKTEILTRYLNIVYFGRGAYGVQAAAQRYFGVSAADLTLPQAAMLAGLVQTPANDDPVANPEGRGSGGTRSCSACTRSGTSPTRSWAPISASPSRSPPRTRHATAASTRWWGRSSATTCSGT</sequence>
<dbReference type="RefSeq" id="WP_324274635.1">
    <property type="nucleotide sequence ID" value="NZ_CP141261.1"/>
</dbReference>
<dbReference type="SUPFAM" id="SSF53955">
    <property type="entry name" value="Lysozyme-like"/>
    <property type="match status" value="1"/>
</dbReference>
<gene>
    <name evidence="4" type="ORF">U6N30_26640</name>
</gene>
<evidence type="ECO:0000256" key="2">
    <source>
        <dbReference type="SAM" id="MobiDB-lite"/>
    </source>
</evidence>
<feature type="region of interest" description="Disordered" evidence="2">
    <location>
        <begin position="217"/>
        <end position="287"/>
    </location>
</feature>
<dbReference type="Pfam" id="PF00912">
    <property type="entry name" value="Transgly"/>
    <property type="match status" value="1"/>
</dbReference>
<name>A0ABZ1AXW3_9ACTN</name>
<reference evidence="4 5" key="1">
    <citation type="submission" date="2023-12" db="EMBL/GenBank/DDBJ databases">
        <title>Blastococcus brunescens sp. nov., an actonobacterium isolated from sandstone collected in sahara desert.</title>
        <authorList>
            <person name="Gtari M."/>
            <person name="Ghodhbane F."/>
        </authorList>
    </citation>
    <scope>NUCLEOTIDE SEQUENCE [LARGE SCALE GENOMIC DNA]</scope>
    <source>
        <strain evidence="4 5">BMG 8361</strain>
    </source>
</reference>
<dbReference type="InterPro" id="IPR036950">
    <property type="entry name" value="PBP_transglycosylase"/>
</dbReference>
<keyword evidence="5" id="KW-1185">Reference proteome</keyword>